<feature type="transmembrane region" description="Helical" evidence="6">
    <location>
        <begin position="193"/>
        <end position="211"/>
    </location>
</feature>
<dbReference type="InterPro" id="IPR050367">
    <property type="entry name" value="APC_superfamily"/>
</dbReference>
<dbReference type="EMBL" id="RDRB01000005">
    <property type="protein sequence ID" value="ROU01060.1"/>
    <property type="molecule type" value="Genomic_DNA"/>
</dbReference>
<comment type="subcellular location">
    <subcellularLocation>
        <location evidence="1">Cell membrane</location>
        <topology evidence="1">Multi-pass membrane protein</topology>
    </subcellularLocation>
</comment>
<keyword evidence="8" id="KW-1185">Reference proteome</keyword>
<evidence type="ECO:0000256" key="2">
    <source>
        <dbReference type="ARBA" id="ARBA00022475"/>
    </source>
</evidence>
<feature type="transmembrane region" description="Helical" evidence="6">
    <location>
        <begin position="130"/>
        <end position="146"/>
    </location>
</feature>
<protein>
    <submittedName>
        <fullName evidence="7">Amino acid permease</fullName>
    </submittedName>
</protein>
<name>A0A3N2R0Q7_9RHOB</name>
<reference evidence="7 8" key="1">
    <citation type="submission" date="2018-10" db="EMBL/GenBank/DDBJ databases">
        <title>Histidinibacterium lentulum gen. nov., sp. nov., a marine bacterium from the culture broth of Picochlorum sp. 122.</title>
        <authorList>
            <person name="Wang G."/>
        </authorList>
    </citation>
    <scope>NUCLEOTIDE SEQUENCE [LARGE SCALE GENOMIC DNA]</scope>
    <source>
        <strain evidence="7 8">B17</strain>
    </source>
</reference>
<evidence type="ECO:0000313" key="8">
    <source>
        <dbReference type="Proteomes" id="UP000268016"/>
    </source>
</evidence>
<feature type="transmembrane region" description="Helical" evidence="6">
    <location>
        <begin position="94"/>
        <end position="118"/>
    </location>
</feature>
<dbReference type="Proteomes" id="UP000268016">
    <property type="component" value="Unassembled WGS sequence"/>
</dbReference>
<feature type="transmembrane region" description="Helical" evidence="6">
    <location>
        <begin position="282"/>
        <end position="306"/>
    </location>
</feature>
<gene>
    <name evidence="7" type="ORF">EAT49_11075</name>
</gene>
<feature type="transmembrane region" description="Helical" evidence="6">
    <location>
        <begin position="327"/>
        <end position="347"/>
    </location>
</feature>
<accession>A0A3N2R0Q7</accession>
<organism evidence="7 8">
    <name type="scientific">Histidinibacterium lentulum</name>
    <dbReference type="NCBI Taxonomy" id="2480588"/>
    <lineage>
        <taxon>Bacteria</taxon>
        <taxon>Pseudomonadati</taxon>
        <taxon>Pseudomonadota</taxon>
        <taxon>Alphaproteobacteria</taxon>
        <taxon>Rhodobacterales</taxon>
        <taxon>Paracoccaceae</taxon>
        <taxon>Histidinibacterium</taxon>
    </lineage>
</organism>
<dbReference type="GO" id="GO:0005886">
    <property type="term" value="C:plasma membrane"/>
    <property type="evidence" value="ECO:0007669"/>
    <property type="project" value="UniProtKB-SubCell"/>
</dbReference>
<sequence length="410" mass="42772">MSETTDQRPGSGLERSMGFWGLTFYGSGTILGAGIFVVIGEVIAEAGRLSPVAYAVAGLVAIFTALSYAEIAARIPTAGGPIDYVQKAFHSRRAGSATGWVLTVANIVSGATITTGFVSYVNSFAEVPDWMATTGLIVLLGVVAIAGMKHTAWFMTVTTIIGVATLLLILWIARDGLLSSPSAIASAATDMETGAISGVFAAAFLAIYSFIGFGDMTQTAEEVRDVRRTLPAAMIASLVVVFFFYIGISAAVTGSGDVEEIATAEAPLVAAVERQGWPGLPFAIASLFVIVNGGLTQIVAASRLLLDLGRDGRGAPGLLARVNRTTATPIPATLLTLGIVLALALFFPLKNLAAATSLSILVVFFLVNLALWRLKRESQPEGVPDMWKAVPLLGAAFCAGAIGWQIVSWL</sequence>
<keyword evidence="4 6" id="KW-1133">Transmembrane helix</keyword>
<keyword evidence="5 6" id="KW-0472">Membrane</keyword>
<dbReference type="Gene3D" id="1.20.1740.10">
    <property type="entry name" value="Amino acid/polyamine transporter I"/>
    <property type="match status" value="1"/>
</dbReference>
<evidence type="ECO:0000256" key="5">
    <source>
        <dbReference type="ARBA" id="ARBA00023136"/>
    </source>
</evidence>
<evidence type="ECO:0000256" key="1">
    <source>
        <dbReference type="ARBA" id="ARBA00004651"/>
    </source>
</evidence>
<dbReference type="InterPro" id="IPR002293">
    <property type="entry name" value="AA/rel_permease1"/>
</dbReference>
<proteinExistence type="predicted"/>
<dbReference type="PANTHER" id="PTHR42770">
    <property type="entry name" value="AMINO ACID TRANSPORTER-RELATED"/>
    <property type="match status" value="1"/>
</dbReference>
<feature type="transmembrane region" description="Helical" evidence="6">
    <location>
        <begin position="52"/>
        <end position="73"/>
    </location>
</feature>
<dbReference type="Pfam" id="PF13520">
    <property type="entry name" value="AA_permease_2"/>
    <property type="match status" value="1"/>
</dbReference>
<evidence type="ECO:0000256" key="6">
    <source>
        <dbReference type="SAM" id="Phobius"/>
    </source>
</evidence>
<feature type="transmembrane region" description="Helical" evidence="6">
    <location>
        <begin position="232"/>
        <end position="252"/>
    </location>
</feature>
<dbReference type="AlphaFoldDB" id="A0A3N2R0Q7"/>
<dbReference type="GO" id="GO:0022857">
    <property type="term" value="F:transmembrane transporter activity"/>
    <property type="evidence" value="ECO:0007669"/>
    <property type="project" value="InterPro"/>
</dbReference>
<keyword evidence="3 6" id="KW-0812">Transmembrane</keyword>
<feature type="transmembrane region" description="Helical" evidence="6">
    <location>
        <begin position="353"/>
        <end position="374"/>
    </location>
</feature>
<dbReference type="PIRSF" id="PIRSF006060">
    <property type="entry name" value="AA_transporter"/>
    <property type="match status" value="1"/>
</dbReference>
<dbReference type="RefSeq" id="WP_123642388.1">
    <property type="nucleotide sequence ID" value="NZ_ML119085.1"/>
</dbReference>
<evidence type="ECO:0000256" key="3">
    <source>
        <dbReference type="ARBA" id="ARBA00022692"/>
    </source>
</evidence>
<feature type="transmembrane region" description="Helical" evidence="6">
    <location>
        <begin position="20"/>
        <end position="40"/>
    </location>
</feature>
<dbReference type="OrthoDB" id="7065842at2"/>
<comment type="caution">
    <text evidence="7">The sequence shown here is derived from an EMBL/GenBank/DDBJ whole genome shotgun (WGS) entry which is preliminary data.</text>
</comment>
<feature type="transmembrane region" description="Helical" evidence="6">
    <location>
        <begin position="386"/>
        <end position="407"/>
    </location>
</feature>
<evidence type="ECO:0000256" key="4">
    <source>
        <dbReference type="ARBA" id="ARBA00022989"/>
    </source>
</evidence>
<keyword evidence="2" id="KW-1003">Cell membrane</keyword>
<evidence type="ECO:0000313" key="7">
    <source>
        <dbReference type="EMBL" id="ROU01060.1"/>
    </source>
</evidence>
<feature type="transmembrane region" description="Helical" evidence="6">
    <location>
        <begin position="153"/>
        <end position="173"/>
    </location>
</feature>
<dbReference type="PANTHER" id="PTHR42770:SF11">
    <property type="entry name" value="INNER MEMBRANE TRANSPORT PROTEIN YBAT"/>
    <property type="match status" value="1"/>
</dbReference>